<evidence type="ECO:0000259" key="4">
    <source>
        <dbReference type="Pfam" id="PF00465"/>
    </source>
</evidence>
<keyword evidence="3" id="KW-0520">NAD</keyword>
<comment type="similarity">
    <text evidence="1">Belongs to the iron-containing alcohol dehydrogenase family.</text>
</comment>
<name>A0ABW2F5G1_9BACL</name>
<evidence type="ECO:0000256" key="3">
    <source>
        <dbReference type="ARBA" id="ARBA00023027"/>
    </source>
</evidence>
<comment type="caution">
    <text evidence="6">The sequence shown here is derived from an EMBL/GenBank/DDBJ whole genome shotgun (WGS) entry which is preliminary data.</text>
</comment>
<feature type="domain" description="Alcohol dehydrogenase iron-type/glycerol dehydrogenase GldA" evidence="4">
    <location>
        <begin position="15"/>
        <end position="184"/>
    </location>
</feature>
<evidence type="ECO:0000313" key="6">
    <source>
        <dbReference type="EMBL" id="MFC7148461.1"/>
    </source>
</evidence>
<dbReference type="Gene3D" id="1.20.1090.10">
    <property type="entry name" value="Dehydroquinate synthase-like - alpha domain"/>
    <property type="match status" value="1"/>
</dbReference>
<dbReference type="RefSeq" id="WP_378050048.1">
    <property type="nucleotide sequence ID" value="NZ_JBHMDN010000023.1"/>
</dbReference>
<evidence type="ECO:0000259" key="5">
    <source>
        <dbReference type="Pfam" id="PF25137"/>
    </source>
</evidence>
<feature type="domain" description="Fe-containing alcohol dehydrogenase-like C-terminal" evidence="5">
    <location>
        <begin position="195"/>
        <end position="388"/>
    </location>
</feature>
<dbReference type="InterPro" id="IPR001670">
    <property type="entry name" value="ADH_Fe/GldA"/>
</dbReference>
<accession>A0ABW2F5G1</accession>
<dbReference type="InterPro" id="IPR056798">
    <property type="entry name" value="ADH_Fe_C"/>
</dbReference>
<keyword evidence="7" id="KW-1185">Reference proteome</keyword>
<evidence type="ECO:0000256" key="2">
    <source>
        <dbReference type="ARBA" id="ARBA00023002"/>
    </source>
</evidence>
<dbReference type="Gene3D" id="3.40.50.1970">
    <property type="match status" value="1"/>
</dbReference>
<organism evidence="6 7">
    <name type="scientific">Cohnella cellulosilytica</name>
    <dbReference type="NCBI Taxonomy" id="986710"/>
    <lineage>
        <taxon>Bacteria</taxon>
        <taxon>Bacillati</taxon>
        <taxon>Bacillota</taxon>
        <taxon>Bacilli</taxon>
        <taxon>Bacillales</taxon>
        <taxon>Paenibacillaceae</taxon>
        <taxon>Cohnella</taxon>
    </lineage>
</organism>
<dbReference type="InterPro" id="IPR039697">
    <property type="entry name" value="Alcohol_dehydrogenase_Fe"/>
</dbReference>
<protein>
    <submittedName>
        <fullName evidence="6">Iron-containing alcohol dehydrogenase</fullName>
        <ecNumber evidence="6">1.1.1.-</ecNumber>
    </submittedName>
</protein>
<dbReference type="EC" id="1.1.1.-" evidence="6"/>
<dbReference type="EMBL" id="JBHTAI010000004">
    <property type="protein sequence ID" value="MFC7148461.1"/>
    <property type="molecule type" value="Genomic_DNA"/>
</dbReference>
<gene>
    <name evidence="6" type="ORF">ACFQMJ_07990</name>
</gene>
<reference evidence="7" key="1">
    <citation type="journal article" date="2019" name="Int. J. Syst. Evol. Microbiol.">
        <title>The Global Catalogue of Microorganisms (GCM) 10K type strain sequencing project: providing services to taxonomists for standard genome sequencing and annotation.</title>
        <authorList>
            <consortium name="The Broad Institute Genomics Platform"/>
            <consortium name="The Broad Institute Genome Sequencing Center for Infectious Disease"/>
            <person name="Wu L."/>
            <person name="Ma J."/>
        </authorList>
    </citation>
    <scope>NUCLEOTIDE SEQUENCE [LARGE SCALE GENOMIC DNA]</scope>
    <source>
        <strain evidence="7">KCTC 12907</strain>
    </source>
</reference>
<sequence length="392" mass="41175">MKELATTELYRFRSPELIVAGNGALDALGAHLSVLGPLERVLIVAGSSMVRQGFTDRIAGQLEGLGISVRLLSGIRPEPTAGDIEALRASLEGESFDAVIGIGGGSALDAAKLLSVLLTNEVSVVDLLGVDLVRNKGIPSAMIPSTSGTGSEVTPNAIVTLPEEELKIGAVSSHLLPRLVILDPELTLELPKEITAATGMDAFTHALESFISNKANPFGDTFALESIRLLSRSMLRAYERGDDLGARGDMLLGSMYGGAALTASGTAAVHALAYPLGGKFNIPHGVANAMLLPHVMEFNREAIVDRLAAAASAMGVDTAGRSAAQSADAAIRQIGEWTRKLAIPQDLRRYGVTEADLEGLAEAASKVSRLLNNNPKKLELADIRKLYGELLP</sequence>
<dbReference type="SUPFAM" id="SSF56796">
    <property type="entry name" value="Dehydroquinate synthase-like"/>
    <property type="match status" value="1"/>
</dbReference>
<proteinExistence type="inferred from homology"/>
<evidence type="ECO:0000313" key="7">
    <source>
        <dbReference type="Proteomes" id="UP001596378"/>
    </source>
</evidence>
<keyword evidence="2 6" id="KW-0560">Oxidoreductase</keyword>
<dbReference type="PANTHER" id="PTHR11496">
    <property type="entry name" value="ALCOHOL DEHYDROGENASE"/>
    <property type="match status" value="1"/>
</dbReference>
<dbReference type="Proteomes" id="UP001596378">
    <property type="component" value="Unassembled WGS sequence"/>
</dbReference>
<dbReference type="Pfam" id="PF00465">
    <property type="entry name" value="Fe-ADH"/>
    <property type="match status" value="1"/>
</dbReference>
<dbReference type="Pfam" id="PF25137">
    <property type="entry name" value="ADH_Fe_C"/>
    <property type="match status" value="1"/>
</dbReference>
<dbReference type="InterPro" id="IPR018211">
    <property type="entry name" value="ADH_Fe_CS"/>
</dbReference>
<evidence type="ECO:0000256" key="1">
    <source>
        <dbReference type="ARBA" id="ARBA00007358"/>
    </source>
</evidence>
<dbReference type="PANTHER" id="PTHR11496:SF102">
    <property type="entry name" value="ALCOHOL DEHYDROGENASE 4"/>
    <property type="match status" value="1"/>
</dbReference>
<dbReference type="GO" id="GO:0016491">
    <property type="term" value="F:oxidoreductase activity"/>
    <property type="evidence" value="ECO:0007669"/>
    <property type="project" value="UniProtKB-KW"/>
</dbReference>
<dbReference type="CDD" id="cd08551">
    <property type="entry name" value="Fe-ADH"/>
    <property type="match status" value="1"/>
</dbReference>
<dbReference type="PROSITE" id="PS00913">
    <property type="entry name" value="ADH_IRON_1"/>
    <property type="match status" value="1"/>
</dbReference>